<dbReference type="PROSITE" id="PS50222">
    <property type="entry name" value="EF_HAND_2"/>
    <property type="match status" value="2"/>
</dbReference>
<keyword evidence="3" id="KW-0106">Calcium</keyword>
<dbReference type="AlphaFoldDB" id="A0AAD8H818"/>
<evidence type="ECO:0000259" key="4">
    <source>
        <dbReference type="PROSITE" id="PS50222"/>
    </source>
</evidence>
<dbReference type="InterPro" id="IPR018247">
    <property type="entry name" value="EF_Hand_1_Ca_BS"/>
</dbReference>
<evidence type="ECO:0000313" key="6">
    <source>
        <dbReference type="Proteomes" id="UP001237642"/>
    </source>
</evidence>
<keyword evidence="6" id="KW-1185">Reference proteome</keyword>
<keyword evidence="1" id="KW-0479">Metal-binding</keyword>
<evidence type="ECO:0000256" key="1">
    <source>
        <dbReference type="ARBA" id="ARBA00022723"/>
    </source>
</evidence>
<feature type="domain" description="EF-hand" evidence="4">
    <location>
        <begin position="158"/>
        <end position="191"/>
    </location>
</feature>
<reference evidence="5" key="1">
    <citation type="submission" date="2023-02" db="EMBL/GenBank/DDBJ databases">
        <title>Genome of toxic invasive species Heracleum sosnowskyi carries increased number of genes despite the absence of recent whole-genome duplications.</title>
        <authorList>
            <person name="Schelkunov M."/>
            <person name="Shtratnikova V."/>
            <person name="Makarenko M."/>
            <person name="Klepikova A."/>
            <person name="Omelchenko D."/>
            <person name="Novikova G."/>
            <person name="Obukhova E."/>
            <person name="Bogdanov V."/>
            <person name="Penin A."/>
            <person name="Logacheva M."/>
        </authorList>
    </citation>
    <scope>NUCLEOTIDE SEQUENCE</scope>
    <source>
        <strain evidence="5">Hsosn_3</strain>
        <tissue evidence="5">Leaf</tissue>
    </source>
</reference>
<evidence type="ECO:0000313" key="5">
    <source>
        <dbReference type="EMBL" id="KAK1362076.1"/>
    </source>
</evidence>
<comment type="caution">
    <text evidence="5">The sequence shown here is derived from an EMBL/GenBank/DDBJ whole genome shotgun (WGS) entry which is preliminary data.</text>
</comment>
<gene>
    <name evidence="5" type="ORF">POM88_046550</name>
</gene>
<dbReference type="CDD" id="cd00051">
    <property type="entry name" value="EFh"/>
    <property type="match status" value="1"/>
</dbReference>
<dbReference type="InterPro" id="IPR002048">
    <property type="entry name" value="EF_hand_dom"/>
</dbReference>
<dbReference type="InterPro" id="IPR011992">
    <property type="entry name" value="EF-hand-dom_pair"/>
</dbReference>
<keyword evidence="2" id="KW-0677">Repeat</keyword>
<name>A0AAD8H818_9APIA</name>
<evidence type="ECO:0000256" key="2">
    <source>
        <dbReference type="ARBA" id="ARBA00022737"/>
    </source>
</evidence>
<dbReference type="Pfam" id="PF13499">
    <property type="entry name" value="EF-hand_7"/>
    <property type="match status" value="1"/>
</dbReference>
<organism evidence="5 6">
    <name type="scientific">Heracleum sosnowskyi</name>
    <dbReference type="NCBI Taxonomy" id="360622"/>
    <lineage>
        <taxon>Eukaryota</taxon>
        <taxon>Viridiplantae</taxon>
        <taxon>Streptophyta</taxon>
        <taxon>Embryophyta</taxon>
        <taxon>Tracheophyta</taxon>
        <taxon>Spermatophyta</taxon>
        <taxon>Magnoliopsida</taxon>
        <taxon>eudicotyledons</taxon>
        <taxon>Gunneridae</taxon>
        <taxon>Pentapetalae</taxon>
        <taxon>asterids</taxon>
        <taxon>campanulids</taxon>
        <taxon>Apiales</taxon>
        <taxon>Apiaceae</taxon>
        <taxon>Apioideae</taxon>
        <taxon>apioid superclade</taxon>
        <taxon>Tordylieae</taxon>
        <taxon>Tordyliinae</taxon>
        <taxon>Heracleum</taxon>
    </lineage>
</organism>
<dbReference type="Gene3D" id="1.10.238.10">
    <property type="entry name" value="EF-hand"/>
    <property type="match status" value="1"/>
</dbReference>
<dbReference type="Proteomes" id="UP001237642">
    <property type="component" value="Unassembled WGS sequence"/>
</dbReference>
<dbReference type="SMART" id="SM00054">
    <property type="entry name" value="EFh"/>
    <property type="match status" value="2"/>
</dbReference>
<dbReference type="InterPro" id="IPR039647">
    <property type="entry name" value="EF_hand_pair_protein_CML-like"/>
</dbReference>
<reference evidence="5" key="2">
    <citation type="submission" date="2023-05" db="EMBL/GenBank/DDBJ databases">
        <authorList>
            <person name="Schelkunov M.I."/>
        </authorList>
    </citation>
    <scope>NUCLEOTIDE SEQUENCE</scope>
    <source>
        <strain evidence="5">Hsosn_3</strain>
        <tissue evidence="5">Leaf</tissue>
    </source>
</reference>
<sequence length="191" mass="21726">MELKSLTKLALFFNVVYSDINVVKFLFKLDLFFDIFMSFISSVCKVVTLNSNCTASQIGIYDEKSAKKSSVAKEDISLVMHRLGISVDLDTENFDKFGNVEDVLALIDDNAGDEDDCVICLEDVRDAFDVFDMNKDGFIDEMELQRVLNALNIPQEDSTMVQCTRMINKFDDNGDGFIDFEEFFTLINNCF</sequence>
<protein>
    <submittedName>
        <fullName evidence="5">Calcium-binding protein CML45</fullName>
    </submittedName>
</protein>
<evidence type="ECO:0000256" key="3">
    <source>
        <dbReference type="ARBA" id="ARBA00022837"/>
    </source>
</evidence>
<dbReference type="PANTHER" id="PTHR10891">
    <property type="entry name" value="EF-HAND CALCIUM-BINDING DOMAIN CONTAINING PROTEIN"/>
    <property type="match status" value="1"/>
</dbReference>
<accession>A0AAD8H818</accession>
<dbReference type="EMBL" id="JAUIZM010000010">
    <property type="protein sequence ID" value="KAK1362076.1"/>
    <property type="molecule type" value="Genomic_DNA"/>
</dbReference>
<dbReference type="SUPFAM" id="SSF47473">
    <property type="entry name" value="EF-hand"/>
    <property type="match status" value="1"/>
</dbReference>
<dbReference type="PROSITE" id="PS00018">
    <property type="entry name" value="EF_HAND_1"/>
    <property type="match status" value="2"/>
</dbReference>
<dbReference type="GO" id="GO:0005509">
    <property type="term" value="F:calcium ion binding"/>
    <property type="evidence" value="ECO:0007669"/>
    <property type="project" value="InterPro"/>
</dbReference>
<feature type="domain" description="EF-hand" evidence="4">
    <location>
        <begin position="119"/>
        <end position="154"/>
    </location>
</feature>
<proteinExistence type="predicted"/>